<dbReference type="InterPro" id="IPR011856">
    <property type="entry name" value="tRNA_endonuc-like_dom_sf"/>
</dbReference>
<accession>A0A1J1E3A4</accession>
<keyword evidence="3" id="KW-1185">Reference proteome</keyword>
<dbReference type="SUPFAM" id="SSF52980">
    <property type="entry name" value="Restriction endonuclease-like"/>
    <property type="match status" value="1"/>
</dbReference>
<evidence type="ECO:0000313" key="2">
    <source>
        <dbReference type="EMBL" id="BAV92387.1"/>
    </source>
</evidence>
<dbReference type="PANTHER" id="PTHR34039:SF1">
    <property type="entry name" value="UPF0102 PROTEIN YRAN"/>
    <property type="match status" value="1"/>
</dbReference>
<evidence type="ECO:0008006" key="4">
    <source>
        <dbReference type="Google" id="ProtNLM"/>
    </source>
</evidence>
<dbReference type="GO" id="GO:0003676">
    <property type="term" value="F:nucleic acid binding"/>
    <property type="evidence" value="ECO:0007669"/>
    <property type="project" value="InterPro"/>
</dbReference>
<proteinExistence type="inferred from homology"/>
<dbReference type="EMBL" id="AP017368">
    <property type="protein sequence ID" value="BAV92387.1"/>
    <property type="molecule type" value="Genomic_DNA"/>
</dbReference>
<dbReference type="PANTHER" id="PTHR34039">
    <property type="entry name" value="UPF0102 PROTEIN YRAN"/>
    <property type="match status" value="1"/>
</dbReference>
<dbReference type="InterPro" id="IPR011335">
    <property type="entry name" value="Restrct_endonuc-II-like"/>
</dbReference>
<dbReference type="InterPro" id="IPR003509">
    <property type="entry name" value="UPF0102_YraN-like"/>
</dbReference>
<dbReference type="Gene3D" id="3.40.1350.10">
    <property type="match status" value="1"/>
</dbReference>
<comment type="similarity">
    <text evidence="1">Belongs to the UPF0102 family.</text>
</comment>
<reference evidence="2 3" key="1">
    <citation type="journal article" date="2017" name="ISME J.">
        <title>Genome of 'Ca. Desulfovibrio trichonymphae', an H2-oxidizing bacterium in a tripartite symbiotic system within a protist cell in the termite gut.</title>
        <authorList>
            <person name="Kuwahara H."/>
            <person name="Yuki M."/>
            <person name="Izawa K."/>
            <person name="Ohkuma M."/>
            <person name="Hongoh Y."/>
        </authorList>
    </citation>
    <scope>NUCLEOTIDE SEQUENCE [LARGE SCALE GENOMIC DNA]</scope>
    <source>
        <strain evidence="2 3">Rs-N31</strain>
    </source>
</reference>
<dbReference type="KEGG" id="dtr:RSDT_0875"/>
<name>A0A1J1E3A4_9BACT</name>
<organism evidence="2 3">
    <name type="scientific">Candidatus Desulfovibrio trichonymphae</name>
    <dbReference type="NCBI Taxonomy" id="1725232"/>
    <lineage>
        <taxon>Bacteria</taxon>
        <taxon>Pseudomonadati</taxon>
        <taxon>Thermodesulfobacteriota</taxon>
        <taxon>Desulfovibrionia</taxon>
        <taxon>Desulfovibrionales</taxon>
        <taxon>Desulfovibrionaceae</taxon>
        <taxon>Desulfovibrio</taxon>
    </lineage>
</organism>
<evidence type="ECO:0000256" key="1">
    <source>
        <dbReference type="ARBA" id="ARBA00006738"/>
    </source>
</evidence>
<gene>
    <name evidence="2" type="primary">yraN</name>
    <name evidence="2" type="ORF">RSDT_0875</name>
</gene>
<evidence type="ECO:0000313" key="3">
    <source>
        <dbReference type="Proteomes" id="UP000242645"/>
    </source>
</evidence>
<protein>
    <recommendedName>
        <fullName evidence="4">YraN family protein</fullName>
    </recommendedName>
</protein>
<dbReference type="Pfam" id="PF02021">
    <property type="entry name" value="UPF0102"/>
    <property type="match status" value="1"/>
</dbReference>
<sequence>MVTGRRAAKKTLRKVPEHMRLGHAGEDAAAAVLQKVGFRLLDRNWRKGRLEIDLVCADGDTVVFVEVKTRQAQGMSDPADAVTPEKQRQLARAAQGWPRHMTLGAVPAALT</sequence>
<dbReference type="CDD" id="cd20736">
    <property type="entry name" value="PoNe_Nuclease"/>
    <property type="match status" value="1"/>
</dbReference>
<dbReference type="Proteomes" id="UP000242645">
    <property type="component" value="Chromosome"/>
</dbReference>
<dbReference type="AlphaFoldDB" id="A0A1J1E3A4"/>